<dbReference type="CDD" id="cd05819">
    <property type="entry name" value="NHL"/>
    <property type="match status" value="1"/>
</dbReference>
<dbReference type="SUPFAM" id="SSF63829">
    <property type="entry name" value="Calcium-dependent phosphotriesterase"/>
    <property type="match status" value="1"/>
</dbReference>
<accession>A0A2S4JUV5</accession>
<proteinExistence type="predicted"/>
<evidence type="ECO:0000256" key="1">
    <source>
        <dbReference type="ARBA" id="ARBA00022737"/>
    </source>
</evidence>
<dbReference type="InterPro" id="IPR050952">
    <property type="entry name" value="TRIM-NHL_E3_ligases"/>
</dbReference>
<dbReference type="Gene3D" id="1.25.40.10">
    <property type="entry name" value="Tetratricopeptide repeat domain"/>
    <property type="match status" value="1"/>
</dbReference>
<dbReference type="InterPro" id="IPR011042">
    <property type="entry name" value="6-blade_b-propeller_TolB-like"/>
</dbReference>
<keyword evidence="4" id="KW-1185">Reference proteome</keyword>
<dbReference type="RefSeq" id="WP_103679851.1">
    <property type="nucleotide sequence ID" value="NZ_LPWH01000054.1"/>
</dbReference>
<sequence>MNISCRERAPVVVLVIFLALFRGMYPAGAIDMDAARAQEEFRWGVEAYHAARFSDAIVAFTRALAYKPEDPRAREWLGRAFFRSGFDDAAVNEWELLADRDAAGAYLRARLEVLRYRRGIVPFQDQEPAFSRSHLIRGEAGSRSGGSDIPFFQRPTGVATDPRGNIYLVSLATQEILKISPNGRLVRRLRGGLQALNRPFDVQWHEGMLFVTEFGANRVALLDERGNRRGHFGGAGLGEGQMVGPQYLALDENGHLYVTDWGRRRVSVFSGDGEYLLSFGGPSGSSFSGLQHPTGIALRGGRVYVADRDSRGVALIVFDTAGNYLERIPLPLDASDFPSSGVAGAAVEGLAWYDESLLLVAAGRAVLLFDPLQRRVVTVMDDAERERVGPVALDANGRILAGDIDRSELALFEPEGTLYSGLDVKIEQVLARNFPDVALLVAVHDREGRPLVGLSRENFVVSERGIPQENLRVEVTDSSLRELDLSVILQPLESEKLRGDSLQALSDLLGLVPAGDRLGLYIAGASPELLLKRPATEERFLGRARDALSSRREEASRGDSALDSAIRLAAVPLLERGLRRNILLVGDGTVSDTAFDEYGLQEVAAFLRNNGIRFHGVLVESRSPAAEIRFLVKETGGTLRYLYEPEGLAPLIRDIQEYPGGRYWLTYTSRANPDFGRVYLPLSAEARLLVRSGRDEMGYFPPPDR</sequence>
<protein>
    <recommendedName>
        <fullName evidence="5">VWFA domain-containing protein</fullName>
    </recommendedName>
</protein>
<dbReference type="PANTHER" id="PTHR24104">
    <property type="entry name" value="E3 UBIQUITIN-PROTEIN LIGASE NHLRC1-RELATED"/>
    <property type="match status" value="1"/>
</dbReference>
<dbReference type="SUPFAM" id="SSF48452">
    <property type="entry name" value="TPR-like"/>
    <property type="match status" value="1"/>
</dbReference>
<evidence type="ECO:0000256" key="2">
    <source>
        <dbReference type="PROSITE-ProRule" id="PRU00504"/>
    </source>
</evidence>
<gene>
    <name evidence="3" type="ORF">AU468_05455</name>
</gene>
<dbReference type="PANTHER" id="PTHR24104:SF25">
    <property type="entry name" value="PROTEIN LIN-41"/>
    <property type="match status" value="1"/>
</dbReference>
<organism evidence="3 4">
    <name type="scientific">Alkalispirochaeta sphaeroplastigenens</name>
    <dbReference type="NCBI Taxonomy" id="1187066"/>
    <lineage>
        <taxon>Bacteria</taxon>
        <taxon>Pseudomonadati</taxon>
        <taxon>Spirochaetota</taxon>
        <taxon>Spirochaetia</taxon>
        <taxon>Spirochaetales</taxon>
        <taxon>Spirochaetaceae</taxon>
        <taxon>Alkalispirochaeta</taxon>
    </lineage>
</organism>
<dbReference type="InterPro" id="IPR036465">
    <property type="entry name" value="vWFA_dom_sf"/>
</dbReference>
<dbReference type="InterPro" id="IPR011990">
    <property type="entry name" value="TPR-like_helical_dom_sf"/>
</dbReference>
<comment type="caution">
    <text evidence="3">The sequence shown here is derived from an EMBL/GenBank/DDBJ whole genome shotgun (WGS) entry which is preliminary data.</text>
</comment>
<dbReference type="Gene3D" id="2.120.10.30">
    <property type="entry name" value="TolB, C-terminal domain"/>
    <property type="match status" value="2"/>
</dbReference>
<evidence type="ECO:0008006" key="5">
    <source>
        <dbReference type="Google" id="ProtNLM"/>
    </source>
</evidence>
<dbReference type="CDD" id="cd00198">
    <property type="entry name" value="vWFA"/>
    <property type="match status" value="1"/>
</dbReference>
<dbReference type="Proteomes" id="UP000237350">
    <property type="component" value="Unassembled WGS sequence"/>
</dbReference>
<keyword evidence="1" id="KW-0677">Repeat</keyword>
<dbReference type="PROSITE" id="PS51125">
    <property type="entry name" value="NHL"/>
    <property type="match status" value="1"/>
</dbReference>
<name>A0A2S4JUV5_9SPIO</name>
<dbReference type="GO" id="GO:0008270">
    <property type="term" value="F:zinc ion binding"/>
    <property type="evidence" value="ECO:0007669"/>
    <property type="project" value="UniProtKB-KW"/>
</dbReference>
<dbReference type="Gene3D" id="3.40.50.410">
    <property type="entry name" value="von Willebrand factor, type A domain"/>
    <property type="match status" value="1"/>
</dbReference>
<dbReference type="AlphaFoldDB" id="A0A2S4JUV5"/>
<evidence type="ECO:0000313" key="3">
    <source>
        <dbReference type="EMBL" id="POR03302.1"/>
    </source>
</evidence>
<evidence type="ECO:0000313" key="4">
    <source>
        <dbReference type="Proteomes" id="UP000237350"/>
    </source>
</evidence>
<dbReference type="SUPFAM" id="SSF53300">
    <property type="entry name" value="vWA-like"/>
    <property type="match status" value="1"/>
</dbReference>
<dbReference type="OrthoDB" id="9792285at2"/>
<reference evidence="4" key="1">
    <citation type="submission" date="2015-12" db="EMBL/GenBank/DDBJ databases">
        <authorList>
            <person name="Lodha T.D."/>
            <person name="Chintalapati S."/>
            <person name="Chintalapati V.R."/>
            <person name="Sravanthi T."/>
        </authorList>
    </citation>
    <scope>NUCLEOTIDE SEQUENCE [LARGE SCALE GENOMIC DNA]</scope>
    <source>
        <strain evidence="4">JC133</strain>
    </source>
</reference>
<dbReference type="InterPro" id="IPR001258">
    <property type="entry name" value="NHL_repeat"/>
</dbReference>
<feature type="repeat" description="NHL" evidence="2">
    <location>
        <begin position="232"/>
        <end position="272"/>
    </location>
</feature>
<dbReference type="EMBL" id="LPWH01000054">
    <property type="protein sequence ID" value="POR03302.1"/>
    <property type="molecule type" value="Genomic_DNA"/>
</dbReference>